<keyword evidence="5" id="KW-1185">Reference proteome</keyword>
<keyword evidence="1 4" id="KW-0489">Methyltransferase</keyword>
<dbReference type="CDD" id="cd02440">
    <property type="entry name" value="AdoMet_MTases"/>
    <property type="match status" value="1"/>
</dbReference>
<accession>A0ABY4QHW0</accession>
<organism evidence="4 5">
    <name type="scientific">Candidatus Mycobacterium methanotrophicum</name>
    <dbReference type="NCBI Taxonomy" id="2943498"/>
    <lineage>
        <taxon>Bacteria</taxon>
        <taxon>Bacillati</taxon>
        <taxon>Actinomycetota</taxon>
        <taxon>Actinomycetes</taxon>
        <taxon>Mycobacteriales</taxon>
        <taxon>Mycobacteriaceae</taxon>
        <taxon>Mycobacterium</taxon>
    </lineage>
</organism>
<dbReference type="Pfam" id="PF08241">
    <property type="entry name" value="Methyltransf_11"/>
    <property type="match status" value="1"/>
</dbReference>
<dbReference type="Proteomes" id="UP001056610">
    <property type="component" value="Chromosome"/>
</dbReference>
<dbReference type="GO" id="GO:0032259">
    <property type="term" value="P:methylation"/>
    <property type="evidence" value="ECO:0007669"/>
    <property type="project" value="UniProtKB-KW"/>
</dbReference>
<evidence type="ECO:0000256" key="1">
    <source>
        <dbReference type="ARBA" id="ARBA00022603"/>
    </source>
</evidence>
<proteinExistence type="predicted"/>
<sequence>MTGSIPPGSNRTSTANCGTPDEVLPPRELQDWVGGGGADAYKAIGNKFLGHLVDLCGLQPGDAVLDVGCGSGRMALPLTGYLSPVGRYAGFDVSREAIAWCTQNISGSHPNFDFTVADVQSSQYNPKGKYKSSDFRFPYPDGSFDVVLLASVFTHMLPADVRHYLQEIVRVLKPGGRSLITFFLLNEESLALMKEGKGPLNFEHEMQGYRTTNIENPEAAIAYPEAFVRDLYGKCGLELREPLRYGSWSGRTDGMGGQDAVIAVKPRADNNVTNGVVDAGFRHC</sequence>
<dbReference type="PANTHER" id="PTHR42912">
    <property type="entry name" value="METHYLTRANSFERASE"/>
    <property type="match status" value="1"/>
</dbReference>
<evidence type="ECO:0000259" key="3">
    <source>
        <dbReference type="Pfam" id="PF08241"/>
    </source>
</evidence>
<reference evidence="4" key="1">
    <citation type="submission" date="2022-05" db="EMBL/GenBank/DDBJ databases">
        <title>A methanotrophic Mycobacterium dominates a cave microbial ecosystem.</title>
        <authorList>
            <person name="Van Spanning R.J.M."/>
            <person name="Guan Q."/>
            <person name="Melkonian C."/>
            <person name="Gallant J."/>
            <person name="Polerecky L."/>
            <person name="Flot J.-F."/>
            <person name="Brandt B.W."/>
            <person name="Braster M."/>
            <person name="Iturbe Espinoza P."/>
            <person name="Aerts J."/>
            <person name="Meima-Franke M."/>
            <person name="Piersma S.R."/>
            <person name="Bunduc C."/>
            <person name="Ummels R."/>
            <person name="Pain A."/>
            <person name="Fleming E.J."/>
            <person name="van der Wel N."/>
            <person name="Gherman V.D."/>
            <person name="Sarbu S.M."/>
            <person name="Bodelier P.L.E."/>
            <person name="Bitter W."/>
        </authorList>
    </citation>
    <scope>NUCLEOTIDE SEQUENCE</scope>
    <source>
        <strain evidence="4">Sulfur Cave</strain>
    </source>
</reference>
<feature type="compositionally biased region" description="Polar residues" evidence="2">
    <location>
        <begin position="1"/>
        <end position="17"/>
    </location>
</feature>
<dbReference type="PANTHER" id="PTHR42912:SF98">
    <property type="entry name" value="UNCHARACTERISED METHYLTRANSFERASE RV1498C"/>
    <property type="match status" value="1"/>
</dbReference>
<dbReference type="RefSeq" id="WP_219070483.1">
    <property type="nucleotide sequence ID" value="NZ_CAJUXY010000092.1"/>
</dbReference>
<feature type="domain" description="Methyltransferase type 11" evidence="3">
    <location>
        <begin position="65"/>
        <end position="179"/>
    </location>
</feature>
<dbReference type="GO" id="GO:0008168">
    <property type="term" value="F:methyltransferase activity"/>
    <property type="evidence" value="ECO:0007669"/>
    <property type="project" value="UniProtKB-KW"/>
</dbReference>
<feature type="region of interest" description="Disordered" evidence="2">
    <location>
        <begin position="1"/>
        <end position="24"/>
    </location>
</feature>
<evidence type="ECO:0000256" key="2">
    <source>
        <dbReference type="SAM" id="MobiDB-lite"/>
    </source>
</evidence>
<evidence type="ECO:0000313" key="4">
    <source>
        <dbReference type="EMBL" id="UQX10573.1"/>
    </source>
</evidence>
<dbReference type="InterPro" id="IPR050508">
    <property type="entry name" value="Methyltransf_Superfamily"/>
</dbReference>
<evidence type="ECO:0000313" key="5">
    <source>
        <dbReference type="Proteomes" id="UP001056610"/>
    </source>
</evidence>
<gene>
    <name evidence="4" type="ORF">M5I08_21385</name>
</gene>
<protein>
    <submittedName>
        <fullName evidence="4">Class I SAM-dependent methyltransferase</fullName>
    </submittedName>
</protein>
<dbReference type="EMBL" id="CP097320">
    <property type="protein sequence ID" value="UQX10573.1"/>
    <property type="molecule type" value="Genomic_DNA"/>
</dbReference>
<dbReference type="InterPro" id="IPR013216">
    <property type="entry name" value="Methyltransf_11"/>
</dbReference>
<name>A0ABY4QHW0_9MYCO</name>
<keyword evidence="1 4" id="KW-0808">Transferase</keyword>